<proteinExistence type="predicted"/>
<dbReference type="PANTHER" id="PTHR34154">
    <property type="entry name" value="ALKALI-SENSITIVE LINKAGE PROTEIN 1"/>
    <property type="match status" value="1"/>
</dbReference>
<protein>
    <submittedName>
        <fullName evidence="3">Glycoside hydrolase family 128 protein</fullName>
    </submittedName>
</protein>
<name>A0A6A6V1B8_9PLEO</name>
<dbReference type="GO" id="GO:0071966">
    <property type="term" value="P:fungal-type cell wall polysaccharide metabolic process"/>
    <property type="evidence" value="ECO:0007669"/>
    <property type="project" value="TreeGrafter"/>
</dbReference>
<dbReference type="Pfam" id="PF11790">
    <property type="entry name" value="Glyco_hydro_cc"/>
    <property type="match status" value="1"/>
</dbReference>
<dbReference type="Gene3D" id="3.20.20.80">
    <property type="entry name" value="Glycosidases"/>
    <property type="match status" value="1"/>
</dbReference>
<dbReference type="GO" id="GO:0016787">
    <property type="term" value="F:hydrolase activity"/>
    <property type="evidence" value="ECO:0007669"/>
    <property type="project" value="UniProtKB-KW"/>
</dbReference>
<feature type="chain" id="PRO_5025343295" evidence="1">
    <location>
        <begin position="18"/>
        <end position="295"/>
    </location>
</feature>
<evidence type="ECO:0000313" key="3">
    <source>
        <dbReference type="EMBL" id="KAF2743007.1"/>
    </source>
</evidence>
<evidence type="ECO:0000259" key="2">
    <source>
        <dbReference type="Pfam" id="PF11790"/>
    </source>
</evidence>
<dbReference type="InterPro" id="IPR024655">
    <property type="entry name" value="Asl1_glyco_hydro_catalytic"/>
</dbReference>
<dbReference type="InterPro" id="IPR017853">
    <property type="entry name" value="GH"/>
</dbReference>
<dbReference type="GO" id="GO:0009277">
    <property type="term" value="C:fungal-type cell wall"/>
    <property type="evidence" value="ECO:0007669"/>
    <property type="project" value="TreeGrafter"/>
</dbReference>
<evidence type="ECO:0000256" key="1">
    <source>
        <dbReference type="SAM" id="SignalP"/>
    </source>
</evidence>
<reference evidence="3" key="1">
    <citation type="journal article" date="2020" name="Stud. Mycol.">
        <title>101 Dothideomycetes genomes: a test case for predicting lifestyles and emergence of pathogens.</title>
        <authorList>
            <person name="Haridas S."/>
            <person name="Albert R."/>
            <person name="Binder M."/>
            <person name="Bloem J."/>
            <person name="Labutti K."/>
            <person name="Salamov A."/>
            <person name="Andreopoulos B."/>
            <person name="Baker S."/>
            <person name="Barry K."/>
            <person name="Bills G."/>
            <person name="Bluhm B."/>
            <person name="Cannon C."/>
            <person name="Castanera R."/>
            <person name="Culley D."/>
            <person name="Daum C."/>
            <person name="Ezra D."/>
            <person name="Gonzalez J."/>
            <person name="Henrissat B."/>
            <person name="Kuo A."/>
            <person name="Liang C."/>
            <person name="Lipzen A."/>
            <person name="Lutzoni F."/>
            <person name="Magnuson J."/>
            <person name="Mondo S."/>
            <person name="Nolan M."/>
            <person name="Ohm R."/>
            <person name="Pangilinan J."/>
            <person name="Park H.-J."/>
            <person name="Ramirez L."/>
            <person name="Alfaro M."/>
            <person name="Sun H."/>
            <person name="Tritt A."/>
            <person name="Yoshinaga Y."/>
            <person name="Zwiers L.-H."/>
            <person name="Turgeon B."/>
            <person name="Goodwin S."/>
            <person name="Spatafora J."/>
            <person name="Crous P."/>
            <person name="Grigoriev I."/>
        </authorList>
    </citation>
    <scope>NUCLEOTIDE SEQUENCE</scope>
    <source>
        <strain evidence="3">CBS 119925</strain>
    </source>
</reference>
<dbReference type="EMBL" id="MU006601">
    <property type="protein sequence ID" value="KAF2743007.1"/>
    <property type="molecule type" value="Genomic_DNA"/>
</dbReference>
<keyword evidence="4" id="KW-1185">Reference proteome</keyword>
<gene>
    <name evidence="3" type="ORF">M011DRAFT_529425</name>
</gene>
<dbReference type="OrthoDB" id="5985073at2759"/>
<sequence length="295" mass="33137">MTSFLLLALALAASVRAVPAEAPTVPTEQIFPVAAVKSHVFSSADASRGKRGVAYNNPDFVKHFDIPRSKVSWIYNWYSAPGDTRIWWEFSPMLHSNRPDHTGIWFQNVETCSKVYPPGKINVLSFNEPDQCGNGGACMQHIPTTVDEHRRWIEPLRSKYGDRLIVGSPAITNGVGDPANGNIMGLPYLKEFLKQCHGCQIDFVVIHWYDSARNPGYFKWHVEQVHRETGKPVWITEFGPSGTEHEQALFLTDVLPWLDAQPYVHRYSMFMASQGNLIKPDGTGLSELGVIYATY</sequence>
<keyword evidence="1" id="KW-0732">Signal</keyword>
<feature type="domain" description="Asl1-like glycosyl hydrolase catalytic" evidence="2">
    <location>
        <begin position="52"/>
        <end position="292"/>
    </location>
</feature>
<feature type="signal peptide" evidence="1">
    <location>
        <begin position="1"/>
        <end position="17"/>
    </location>
</feature>
<organism evidence="3 4">
    <name type="scientific">Sporormia fimetaria CBS 119925</name>
    <dbReference type="NCBI Taxonomy" id="1340428"/>
    <lineage>
        <taxon>Eukaryota</taxon>
        <taxon>Fungi</taxon>
        <taxon>Dikarya</taxon>
        <taxon>Ascomycota</taxon>
        <taxon>Pezizomycotina</taxon>
        <taxon>Dothideomycetes</taxon>
        <taxon>Pleosporomycetidae</taxon>
        <taxon>Pleosporales</taxon>
        <taxon>Sporormiaceae</taxon>
        <taxon>Sporormia</taxon>
    </lineage>
</organism>
<evidence type="ECO:0000313" key="4">
    <source>
        <dbReference type="Proteomes" id="UP000799440"/>
    </source>
</evidence>
<dbReference type="Proteomes" id="UP000799440">
    <property type="component" value="Unassembled WGS sequence"/>
</dbReference>
<dbReference type="InterPro" id="IPR053183">
    <property type="entry name" value="ASL1"/>
</dbReference>
<accession>A0A6A6V1B8</accession>
<dbReference type="SUPFAM" id="SSF51445">
    <property type="entry name" value="(Trans)glycosidases"/>
    <property type="match status" value="1"/>
</dbReference>
<dbReference type="PANTHER" id="PTHR34154:SF10">
    <property type="entry name" value="ASL1-LIKE GLYCOSYL HYDROLASE CATALYTIC DOMAIN-CONTAINING PROTEIN"/>
    <property type="match status" value="1"/>
</dbReference>
<keyword evidence="3" id="KW-0378">Hydrolase</keyword>
<dbReference type="AlphaFoldDB" id="A0A6A6V1B8"/>